<accession>F0Y556</accession>
<dbReference type="InterPro" id="IPR001466">
    <property type="entry name" value="Beta-lactam-related"/>
</dbReference>
<dbReference type="SUPFAM" id="SSF56601">
    <property type="entry name" value="beta-lactamase/transpeptidase-like"/>
    <property type="match status" value="1"/>
</dbReference>
<dbReference type="SUPFAM" id="SSF53335">
    <property type="entry name" value="S-adenosyl-L-methionine-dependent methyltransferases"/>
    <property type="match status" value="1"/>
</dbReference>
<name>F0Y556_AURAN</name>
<gene>
    <name evidence="3" type="ORF">AURANDRAFT_63031</name>
</gene>
<organism evidence="4">
    <name type="scientific">Aureococcus anophagefferens</name>
    <name type="common">Harmful bloom alga</name>
    <dbReference type="NCBI Taxonomy" id="44056"/>
    <lineage>
        <taxon>Eukaryota</taxon>
        <taxon>Sar</taxon>
        <taxon>Stramenopiles</taxon>
        <taxon>Ochrophyta</taxon>
        <taxon>Pelagophyceae</taxon>
        <taxon>Pelagomonadales</taxon>
        <taxon>Pelagomonadaceae</taxon>
        <taxon>Aureococcus</taxon>
    </lineage>
</organism>
<dbReference type="GeneID" id="20224151"/>
<sequence length="587" mass="63120">MRRWTLLLVAAARALAPPSAWVRRTIAVRELRIEVRERAQMDPDHLGGLTWTGGRALAEYVADRPALVAGKRVLELGCGSALVALTCDALGAAATTATDLDRVPARVDPRVFDVLGAAPLPACDVLLAADVMFTSELARALARRAAEAHRAGARVLVADSQGWASNAFRDELDAALAARFRFDATTVVDDVAGRERRKRPTMRLAAAVATALAVSASATTQNGTRDFAPLKSFLDAVILQYGNISLTVGDARGALFEYSNYLMTPDTVLGLASGSKWPAATALMACFHEHGVSLDDPVRAHLPWWASDPADERSAVTLRHVLSMTTGMIVDSDCDLAYDDCDARKALGSAAFAAFSRCRGDLPACAKELYDALPPRPMYAPGAKFMYSSLSFQFAAAVAVEVSGEPIGAILHDYVLGPLGMAPTCAWADAARNPLLGGGLACSARMMDRFVHAMLADGLVPAAVRREMETVQVSKVSQYSSTTAFWGPYCIGNWQECLYGQFDGPMPEQCARADRHGHPGCGGYWNFVDRRRSYYYNFLPSWTCDRSNAYCETGSPDDFGQGCPALYGAAATLKQRVSTFLDDIFGA</sequence>
<dbReference type="Gene3D" id="3.40.50.150">
    <property type="entry name" value="Vaccinia Virus protein VP39"/>
    <property type="match status" value="1"/>
</dbReference>
<feature type="chain" id="PRO_5003260726" description="Beta-lactamase-related domain-containing protein" evidence="1">
    <location>
        <begin position="17"/>
        <end position="587"/>
    </location>
</feature>
<dbReference type="OrthoDB" id="428260at2759"/>
<dbReference type="Gene3D" id="3.40.710.10">
    <property type="entry name" value="DD-peptidase/beta-lactamase superfamily"/>
    <property type="match status" value="1"/>
</dbReference>
<proteinExistence type="predicted"/>
<dbReference type="EMBL" id="GL833125">
    <property type="protein sequence ID" value="EGB09858.1"/>
    <property type="molecule type" value="Genomic_DNA"/>
</dbReference>
<evidence type="ECO:0000256" key="1">
    <source>
        <dbReference type="SAM" id="SignalP"/>
    </source>
</evidence>
<keyword evidence="1" id="KW-0732">Signal</keyword>
<feature type="signal peptide" evidence="1">
    <location>
        <begin position="1"/>
        <end position="16"/>
    </location>
</feature>
<reference evidence="3 4" key="1">
    <citation type="journal article" date="2011" name="Proc. Natl. Acad. Sci. U.S.A.">
        <title>Niche of harmful alga Aureococcus anophagefferens revealed through ecogenomics.</title>
        <authorList>
            <person name="Gobler C.J."/>
            <person name="Berry D.L."/>
            <person name="Dyhrman S.T."/>
            <person name="Wilhelm S.W."/>
            <person name="Salamov A."/>
            <person name="Lobanov A.V."/>
            <person name="Zhang Y."/>
            <person name="Collier J.L."/>
            <person name="Wurch L.L."/>
            <person name="Kustka A.B."/>
            <person name="Dill B.D."/>
            <person name="Shah M."/>
            <person name="VerBerkmoes N.C."/>
            <person name="Kuo A."/>
            <person name="Terry A."/>
            <person name="Pangilinan J."/>
            <person name="Lindquist E.A."/>
            <person name="Lucas S."/>
            <person name="Paulsen I.T."/>
            <person name="Hattenrath-Lehmann T.K."/>
            <person name="Talmage S.C."/>
            <person name="Walker E.A."/>
            <person name="Koch F."/>
            <person name="Burson A.M."/>
            <person name="Marcoval M.A."/>
            <person name="Tang Y.Z."/>
            <person name="Lecleir G.R."/>
            <person name="Coyne K.J."/>
            <person name="Berg G.M."/>
            <person name="Bertrand E.M."/>
            <person name="Saito M.A."/>
            <person name="Gladyshev V.N."/>
            <person name="Grigoriev I.V."/>
        </authorList>
    </citation>
    <scope>NUCLEOTIDE SEQUENCE [LARGE SCALE GENOMIC DNA]</scope>
    <source>
        <strain evidence="4">CCMP 1984</strain>
    </source>
</reference>
<dbReference type="PANTHER" id="PTHR43283">
    <property type="entry name" value="BETA-LACTAMASE-RELATED"/>
    <property type="match status" value="1"/>
</dbReference>
<dbReference type="PANTHER" id="PTHR43283:SF7">
    <property type="entry name" value="BETA-LACTAMASE-RELATED DOMAIN-CONTAINING PROTEIN"/>
    <property type="match status" value="1"/>
</dbReference>
<dbReference type="eggNOG" id="ENOG502S9N6">
    <property type="taxonomic scope" value="Eukaryota"/>
</dbReference>
<dbReference type="AlphaFoldDB" id="F0Y556"/>
<dbReference type="Pfam" id="PF00144">
    <property type="entry name" value="Beta-lactamase"/>
    <property type="match status" value="1"/>
</dbReference>
<dbReference type="KEGG" id="aaf:AURANDRAFT_63031"/>
<evidence type="ECO:0000313" key="4">
    <source>
        <dbReference type="Proteomes" id="UP000002729"/>
    </source>
</evidence>
<evidence type="ECO:0000313" key="3">
    <source>
        <dbReference type="EMBL" id="EGB09858.1"/>
    </source>
</evidence>
<dbReference type="InterPro" id="IPR012338">
    <property type="entry name" value="Beta-lactam/transpept-like"/>
</dbReference>
<dbReference type="InParanoid" id="F0Y556"/>
<dbReference type="Proteomes" id="UP000002729">
    <property type="component" value="Unassembled WGS sequence"/>
</dbReference>
<feature type="domain" description="Beta-lactamase-related" evidence="2">
    <location>
        <begin position="257"/>
        <end position="486"/>
    </location>
</feature>
<dbReference type="InterPro" id="IPR050789">
    <property type="entry name" value="Diverse_Enzym_Activities"/>
</dbReference>
<protein>
    <recommendedName>
        <fullName evidence="2">Beta-lactamase-related domain-containing protein</fullName>
    </recommendedName>
</protein>
<dbReference type="InterPro" id="IPR029063">
    <property type="entry name" value="SAM-dependent_MTases_sf"/>
</dbReference>
<evidence type="ECO:0000259" key="2">
    <source>
        <dbReference type="Pfam" id="PF00144"/>
    </source>
</evidence>
<dbReference type="RefSeq" id="XP_009035888.1">
    <property type="nucleotide sequence ID" value="XM_009037640.1"/>
</dbReference>
<keyword evidence="4" id="KW-1185">Reference proteome</keyword>